<dbReference type="Proteomes" id="UP000316706">
    <property type="component" value="Unassembled WGS sequence"/>
</dbReference>
<evidence type="ECO:0000313" key="3">
    <source>
        <dbReference type="Proteomes" id="UP000316706"/>
    </source>
</evidence>
<proteinExistence type="predicted"/>
<sequence length="533" mass="57503">MRIERHAVAAERLREAAEHFAERIHRAVDLQEQAGRDPDGWRLIGDDLLDYAGARSAENPEIDHDAFTALHSAAEARLFALELATAPPDEPLAVVLPYTGTGVSYHGTSEQVRRADPVHGPDWIEALYLWIVTSDPRRRQSAFDRAAGDAPSPYVQALYDLVFRDGGRTADLMATPRSDQERALHALATGDQDAFWQAIAAMLTGPVAADPPPGTLLPTAPLALTALAVRRNGWAQRIESDYLPRRLTGGATRTGPAVGPVERPPFPDDVSKQLDVIDRGTPSMIETVWKPALKAERLPLALTMNARNQLQRFRLRSVLDPEGRDPRQREALELASQLTAALFAVTAATEDTVRVAIGGRTAPLKAAPMTSEATSFTWNTAMALALITGSEERRDLLLSVHPDDLAAHMSPVHRAYHVALRTYLSAGPAGRAADTAVALVKEISDARPDFLGPPAAPLSRLVDGDREGFAAALTDALAAHRDHYGVASRRDDPDGLIDFGVLALACHARRDLGWEIPAAPGYLPAAIVDPDGG</sequence>
<dbReference type="EMBL" id="VFPO01000001">
    <property type="protein sequence ID" value="TQM72322.1"/>
    <property type="molecule type" value="Genomic_DNA"/>
</dbReference>
<dbReference type="Pfam" id="PF15575">
    <property type="entry name" value="Imm49"/>
    <property type="match status" value="2"/>
</dbReference>
<accession>A0A543IP09</accession>
<feature type="region of interest" description="Disordered" evidence="1">
    <location>
        <begin position="246"/>
        <end position="270"/>
    </location>
</feature>
<gene>
    <name evidence="2" type="ORF">FHX41_6120</name>
</gene>
<comment type="caution">
    <text evidence="2">The sequence shown here is derived from an EMBL/GenBank/DDBJ whole genome shotgun (WGS) entry which is preliminary data.</text>
</comment>
<dbReference type="RefSeq" id="WP_141973796.1">
    <property type="nucleotide sequence ID" value="NZ_VFPO01000001.1"/>
</dbReference>
<dbReference type="AlphaFoldDB" id="A0A543IP09"/>
<dbReference type="OrthoDB" id="3416645at2"/>
<protein>
    <submittedName>
        <fullName evidence="2">Immunity protein 49 of polymorphic toxin system</fullName>
    </submittedName>
</protein>
<dbReference type="InterPro" id="IPR029074">
    <property type="entry name" value="Imm49"/>
</dbReference>
<organism evidence="2 3">
    <name type="scientific">Actinomadura hallensis</name>
    <dbReference type="NCBI Taxonomy" id="337895"/>
    <lineage>
        <taxon>Bacteria</taxon>
        <taxon>Bacillati</taxon>
        <taxon>Actinomycetota</taxon>
        <taxon>Actinomycetes</taxon>
        <taxon>Streptosporangiales</taxon>
        <taxon>Thermomonosporaceae</taxon>
        <taxon>Actinomadura</taxon>
    </lineage>
</organism>
<evidence type="ECO:0000313" key="2">
    <source>
        <dbReference type="EMBL" id="TQM72322.1"/>
    </source>
</evidence>
<keyword evidence="3" id="KW-1185">Reference proteome</keyword>
<name>A0A543IP09_9ACTN</name>
<reference evidence="2 3" key="1">
    <citation type="submission" date="2019-06" db="EMBL/GenBank/DDBJ databases">
        <title>Sequencing the genomes of 1000 actinobacteria strains.</title>
        <authorList>
            <person name="Klenk H.-P."/>
        </authorList>
    </citation>
    <scope>NUCLEOTIDE SEQUENCE [LARGE SCALE GENOMIC DNA]</scope>
    <source>
        <strain evidence="2 3">DSM 45043</strain>
    </source>
</reference>
<evidence type="ECO:0000256" key="1">
    <source>
        <dbReference type="SAM" id="MobiDB-lite"/>
    </source>
</evidence>